<comment type="subunit">
    <text evidence="1">Homodimer.</text>
</comment>
<dbReference type="OrthoDB" id="42919at2759"/>
<proteinExistence type="predicted"/>
<dbReference type="Pfam" id="PF07876">
    <property type="entry name" value="Dabb"/>
    <property type="match status" value="2"/>
</dbReference>
<reference evidence="3" key="1">
    <citation type="submission" date="2019-07" db="EMBL/GenBank/DDBJ databases">
        <authorList>
            <person name="Dittberner H."/>
        </authorList>
    </citation>
    <scope>NUCLEOTIDE SEQUENCE [LARGE SCALE GENOMIC DNA]</scope>
</reference>
<comment type="caution">
    <text evidence="3">The sequence shown here is derived from an EMBL/GenBank/DDBJ whole genome shotgun (WGS) entry which is preliminary data.</text>
</comment>
<accession>A0A565BG19</accession>
<evidence type="ECO:0000313" key="3">
    <source>
        <dbReference type="EMBL" id="VVB00584.1"/>
    </source>
</evidence>
<dbReference type="Gene3D" id="3.30.70.100">
    <property type="match status" value="2"/>
</dbReference>
<dbReference type="InterPro" id="IPR013097">
    <property type="entry name" value="Dabb"/>
</dbReference>
<keyword evidence="4" id="KW-1185">Reference proteome</keyword>
<dbReference type="Proteomes" id="UP000489600">
    <property type="component" value="Unassembled WGS sequence"/>
</dbReference>
<dbReference type="EMBL" id="CABITT030000004">
    <property type="protein sequence ID" value="VVB00584.1"/>
    <property type="molecule type" value="Genomic_DNA"/>
</dbReference>
<gene>
    <name evidence="3" type="ORF">ANE_LOCUS11028</name>
</gene>
<organism evidence="3 4">
    <name type="scientific">Arabis nemorensis</name>
    <dbReference type="NCBI Taxonomy" id="586526"/>
    <lineage>
        <taxon>Eukaryota</taxon>
        <taxon>Viridiplantae</taxon>
        <taxon>Streptophyta</taxon>
        <taxon>Embryophyta</taxon>
        <taxon>Tracheophyta</taxon>
        <taxon>Spermatophyta</taxon>
        <taxon>Magnoliopsida</taxon>
        <taxon>eudicotyledons</taxon>
        <taxon>Gunneridae</taxon>
        <taxon>Pentapetalae</taxon>
        <taxon>rosids</taxon>
        <taxon>malvids</taxon>
        <taxon>Brassicales</taxon>
        <taxon>Brassicaceae</taxon>
        <taxon>Arabideae</taxon>
        <taxon>Arabis</taxon>
    </lineage>
</organism>
<evidence type="ECO:0000256" key="1">
    <source>
        <dbReference type="ARBA" id="ARBA00011738"/>
    </source>
</evidence>
<sequence length="217" mass="24261">MSSSTSETHQIIEHIVLFKVKENVDSTKLDSMVNDLQNLVKIDQVLHLSAGSIHRLRSNSNSVFTHVLHSRYRSKGDLKAYVDHPNHVRVVEELLPVWEDVMAVDWIADLIPGTTLALVPGSVGKISLVKVKENVSDEVKSEIMEVISEKSPEIDQITAGENFSPARCNGFSIVSIAYFKDFSEMKKNHKDLVMEKFGDFVDDTIVVEFVVPSGPIE</sequence>
<dbReference type="PROSITE" id="PS51502">
    <property type="entry name" value="S_R_A_B_BARREL"/>
    <property type="match status" value="1"/>
</dbReference>
<dbReference type="AlphaFoldDB" id="A0A565BG19"/>
<dbReference type="InterPro" id="IPR044662">
    <property type="entry name" value="HS1/DABB1-like"/>
</dbReference>
<dbReference type="InterPro" id="IPR011008">
    <property type="entry name" value="Dimeric_a/b-barrel"/>
</dbReference>
<feature type="domain" description="Stress-response A/B barrel" evidence="2">
    <location>
        <begin position="12"/>
        <end position="106"/>
    </location>
</feature>
<evidence type="ECO:0000259" key="2">
    <source>
        <dbReference type="PROSITE" id="PS51502"/>
    </source>
</evidence>
<evidence type="ECO:0000313" key="4">
    <source>
        <dbReference type="Proteomes" id="UP000489600"/>
    </source>
</evidence>
<dbReference type="PANTHER" id="PTHR33178:SF12">
    <property type="entry name" value="STRESS-RESPONSE A_B BARREL DOMAIN-CONTAINING PROTEIN DABB1"/>
    <property type="match status" value="1"/>
</dbReference>
<dbReference type="SUPFAM" id="SSF54909">
    <property type="entry name" value="Dimeric alpha+beta barrel"/>
    <property type="match status" value="2"/>
</dbReference>
<name>A0A565BG19_9BRAS</name>
<dbReference type="PANTHER" id="PTHR33178">
    <property type="match status" value="1"/>
</dbReference>
<dbReference type="SMART" id="SM00886">
    <property type="entry name" value="Dabb"/>
    <property type="match status" value="2"/>
</dbReference>
<protein>
    <recommendedName>
        <fullName evidence="2">Stress-response A/B barrel domain-containing protein</fullName>
    </recommendedName>
</protein>